<evidence type="ECO:0000256" key="1">
    <source>
        <dbReference type="PIRSR" id="PIRSR613078-1"/>
    </source>
</evidence>
<sequence>MAARVVLVRHGRTAWSQAGRHTGLTDVPLLAEGRAQARALGERLRRAPWHGLPDAEVRTSPLARARDTCELAGFGDRAAGWEALHEWDYGQEEGLTPREIAERRGQGWVIWRHGVTGGETLAELSARADSVVSWARDVGRDVVLFAHGHILRAIAARWLGREVDFAARLRLDAAAVCVLGWAYGEPAIERWNDTGHLDAA</sequence>
<dbReference type="SUPFAM" id="SSF53254">
    <property type="entry name" value="Phosphoglycerate mutase-like"/>
    <property type="match status" value="1"/>
</dbReference>
<dbReference type="SMART" id="SM00855">
    <property type="entry name" value="PGAM"/>
    <property type="match status" value="1"/>
</dbReference>
<dbReference type="Gene3D" id="3.40.50.1240">
    <property type="entry name" value="Phosphoglycerate mutase-like"/>
    <property type="match status" value="1"/>
</dbReference>
<dbReference type="EMBL" id="RBAL01000010">
    <property type="protein sequence ID" value="RKN40515.1"/>
    <property type="molecule type" value="Genomic_DNA"/>
</dbReference>
<dbReference type="InterPro" id="IPR029033">
    <property type="entry name" value="His_PPase_superfam"/>
</dbReference>
<comment type="caution">
    <text evidence="3">The sequence shown here is derived from an EMBL/GenBank/DDBJ whole genome shotgun (WGS) entry which is preliminary data.</text>
</comment>
<dbReference type="Proteomes" id="UP000272474">
    <property type="component" value="Unassembled WGS sequence"/>
</dbReference>
<proteinExistence type="predicted"/>
<feature type="binding site" evidence="2">
    <location>
        <begin position="22"/>
        <end position="23"/>
    </location>
    <ligand>
        <name>substrate</name>
    </ligand>
</feature>
<evidence type="ECO:0000313" key="4">
    <source>
        <dbReference type="Proteomes" id="UP000272474"/>
    </source>
</evidence>
<dbReference type="InterPro" id="IPR050275">
    <property type="entry name" value="PGM_Phosphatase"/>
</dbReference>
<name>A0A3A9YX49_9ACTN</name>
<reference evidence="3 4" key="1">
    <citation type="journal article" date="2014" name="Int. J. Syst. Evol. Microbiol.">
        <title>Streptomyces hoynatensis sp. nov., isolated from deep marine sediment.</title>
        <authorList>
            <person name="Veyisoglu A."/>
            <person name="Sahin N."/>
        </authorList>
    </citation>
    <scope>NUCLEOTIDE SEQUENCE [LARGE SCALE GENOMIC DNA]</scope>
    <source>
        <strain evidence="3 4">KCTC 29097</strain>
    </source>
</reference>
<dbReference type="RefSeq" id="WP_120681286.1">
    <property type="nucleotide sequence ID" value="NZ_RBAL01000010.1"/>
</dbReference>
<accession>A0A3A9YX49</accession>
<dbReference type="OrthoDB" id="4697614at2"/>
<protein>
    <submittedName>
        <fullName evidence="3">Histidine phosphatase family protein</fullName>
    </submittedName>
</protein>
<feature type="active site" description="Tele-phosphohistidine intermediate" evidence="1">
    <location>
        <position position="10"/>
    </location>
</feature>
<dbReference type="PANTHER" id="PTHR48100:SF15">
    <property type="entry name" value="SEDOHEPTULOSE 1,7-BISPHOSPHATASE"/>
    <property type="match status" value="1"/>
</dbReference>
<dbReference type="AlphaFoldDB" id="A0A3A9YX49"/>
<evidence type="ECO:0000313" key="3">
    <source>
        <dbReference type="EMBL" id="RKN40515.1"/>
    </source>
</evidence>
<feature type="active site" description="Proton donor/acceptor" evidence="1">
    <location>
        <position position="86"/>
    </location>
</feature>
<dbReference type="InterPro" id="IPR013078">
    <property type="entry name" value="His_Pase_superF_clade-1"/>
</dbReference>
<dbReference type="GO" id="GO:0101006">
    <property type="term" value="F:protein histidine phosphatase activity"/>
    <property type="evidence" value="ECO:0007669"/>
    <property type="project" value="TreeGrafter"/>
</dbReference>
<feature type="binding site" evidence="2">
    <location>
        <position position="64"/>
    </location>
    <ligand>
        <name>substrate</name>
    </ligand>
</feature>
<dbReference type="PANTHER" id="PTHR48100">
    <property type="entry name" value="BROAD-SPECIFICITY PHOSPHATASE YOR283W-RELATED"/>
    <property type="match status" value="1"/>
</dbReference>
<organism evidence="3 4">
    <name type="scientific">Streptomyces hoynatensis</name>
    <dbReference type="NCBI Taxonomy" id="1141874"/>
    <lineage>
        <taxon>Bacteria</taxon>
        <taxon>Bacillati</taxon>
        <taxon>Actinomycetota</taxon>
        <taxon>Actinomycetes</taxon>
        <taxon>Kitasatosporales</taxon>
        <taxon>Streptomycetaceae</taxon>
        <taxon>Streptomyces</taxon>
    </lineage>
</organism>
<dbReference type="GO" id="GO:0070297">
    <property type="term" value="P:regulation of phosphorelay signal transduction system"/>
    <property type="evidence" value="ECO:0007669"/>
    <property type="project" value="TreeGrafter"/>
</dbReference>
<feature type="binding site" evidence="2">
    <location>
        <begin position="86"/>
        <end position="89"/>
    </location>
    <ligand>
        <name>substrate</name>
    </ligand>
</feature>
<gene>
    <name evidence="3" type="ORF">D7294_18990</name>
</gene>
<dbReference type="Pfam" id="PF00300">
    <property type="entry name" value="His_Phos_1"/>
    <property type="match status" value="1"/>
</dbReference>
<keyword evidence="4" id="KW-1185">Reference proteome</keyword>
<evidence type="ECO:0000256" key="2">
    <source>
        <dbReference type="PIRSR" id="PIRSR613078-2"/>
    </source>
</evidence>
<dbReference type="CDD" id="cd07067">
    <property type="entry name" value="HP_PGM_like"/>
    <property type="match status" value="1"/>
</dbReference>